<dbReference type="RefSeq" id="WP_203702506.1">
    <property type="nucleotide sequence ID" value="NZ_BAAALU010000001.1"/>
</dbReference>
<organism evidence="3 4">
    <name type="scientific">Asanoa iriomotensis</name>
    <dbReference type="NCBI Taxonomy" id="234613"/>
    <lineage>
        <taxon>Bacteria</taxon>
        <taxon>Bacillati</taxon>
        <taxon>Actinomycetota</taxon>
        <taxon>Actinomycetes</taxon>
        <taxon>Micromonosporales</taxon>
        <taxon>Micromonosporaceae</taxon>
        <taxon>Asanoa</taxon>
    </lineage>
</organism>
<accession>A0ABQ4C1G7</accession>
<name>A0ABQ4C1G7_9ACTN</name>
<dbReference type="Gene3D" id="1.10.10.10">
    <property type="entry name" value="Winged helix-like DNA-binding domain superfamily/Winged helix DNA-binding domain"/>
    <property type="match status" value="1"/>
</dbReference>
<dbReference type="SUPFAM" id="SSF46785">
    <property type="entry name" value="Winged helix' DNA-binding domain"/>
    <property type="match status" value="1"/>
</dbReference>
<feature type="region of interest" description="Disordered" evidence="1">
    <location>
        <begin position="53"/>
        <end position="148"/>
    </location>
</feature>
<gene>
    <name evidence="3" type="ORF">Air01nite_27200</name>
</gene>
<dbReference type="EMBL" id="BONC01000016">
    <property type="protein sequence ID" value="GIF56625.1"/>
    <property type="molecule type" value="Genomic_DNA"/>
</dbReference>
<dbReference type="InterPro" id="IPR002831">
    <property type="entry name" value="Tscrpt_reg_TrmB_N"/>
</dbReference>
<protein>
    <recommendedName>
        <fullName evidence="2">Transcription regulator TrmB N-terminal domain-containing protein</fullName>
    </recommendedName>
</protein>
<proteinExistence type="predicted"/>
<dbReference type="Pfam" id="PF01978">
    <property type="entry name" value="TrmB"/>
    <property type="match status" value="1"/>
</dbReference>
<sequence length="338" mass="34884">MEHPALSPTAKAVLDALVELGQGTAEELAEKSGKSRATTGRAVKALHDAGLVAPAEGADASSDGTSTQWVVATPPPTEQPAPDPEAVPTRESETNTEPGADDSSDQAPQPDGDGGAEDSDDGRGRDDVEQNDQPAPDQVAPVSRPGDRKVMAIKGVLSDHGDNGATLDTIVQDSGFGHATVIRLLAAMEQADAARRIPQQDGESSQRWMAGPARASAVDPNPAPPRCQTCGQVIRAARTPRPVTAGAAETVNTDGNRPFAKGELEALTVGYLAARPGQPLSPQEIAHGISEELGGRDVSSGAVRNNCAKAALAGRIRLHTETPQRFVYPATGSDDGNS</sequence>
<dbReference type="Proteomes" id="UP000624325">
    <property type="component" value="Unassembled WGS sequence"/>
</dbReference>
<evidence type="ECO:0000313" key="3">
    <source>
        <dbReference type="EMBL" id="GIF56625.1"/>
    </source>
</evidence>
<feature type="compositionally biased region" description="Pro residues" evidence="1">
    <location>
        <begin position="73"/>
        <end position="85"/>
    </location>
</feature>
<reference evidence="3 4" key="1">
    <citation type="submission" date="2021-01" db="EMBL/GenBank/DDBJ databases">
        <title>Whole genome shotgun sequence of Asanoa iriomotensis NBRC 100142.</title>
        <authorList>
            <person name="Komaki H."/>
            <person name="Tamura T."/>
        </authorList>
    </citation>
    <scope>NUCLEOTIDE SEQUENCE [LARGE SCALE GENOMIC DNA]</scope>
    <source>
        <strain evidence="3 4">NBRC 100142</strain>
    </source>
</reference>
<dbReference type="CDD" id="cd00090">
    <property type="entry name" value="HTH_ARSR"/>
    <property type="match status" value="1"/>
</dbReference>
<keyword evidence="4" id="KW-1185">Reference proteome</keyword>
<evidence type="ECO:0000259" key="2">
    <source>
        <dbReference type="Pfam" id="PF01978"/>
    </source>
</evidence>
<dbReference type="InterPro" id="IPR036388">
    <property type="entry name" value="WH-like_DNA-bd_sf"/>
</dbReference>
<dbReference type="InterPro" id="IPR036390">
    <property type="entry name" value="WH_DNA-bd_sf"/>
</dbReference>
<comment type="caution">
    <text evidence="3">The sequence shown here is derived from an EMBL/GenBank/DDBJ whole genome shotgun (WGS) entry which is preliminary data.</text>
</comment>
<evidence type="ECO:0000256" key="1">
    <source>
        <dbReference type="SAM" id="MobiDB-lite"/>
    </source>
</evidence>
<dbReference type="InterPro" id="IPR011991">
    <property type="entry name" value="ArsR-like_HTH"/>
</dbReference>
<evidence type="ECO:0000313" key="4">
    <source>
        <dbReference type="Proteomes" id="UP000624325"/>
    </source>
</evidence>
<feature type="domain" description="Transcription regulator TrmB N-terminal" evidence="2">
    <location>
        <begin position="12"/>
        <end position="57"/>
    </location>
</feature>